<name>A0A1N7JXC8_9GAMM</name>
<proteinExistence type="predicted"/>
<dbReference type="SUPFAM" id="SSF52540">
    <property type="entry name" value="P-loop containing nucleoside triphosphate hydrolases"/>
    <property type="match status" value="1"/>
</dbReference>
<dbReference type="InterPro" id="IPR011646">
    <property type="entry name" value="KAP_P-loop"/>
</dbReference>
<feature type="domain" description="KAP NTPase" evidence="1">
    <location>
        <begin position="23"/>
        <end position="267"/>
    </location>
</feature>
<dbReference type="Gene3D" id="3.40.50.300">
    <property type="entry name" value="P-loop containing nucleotide triphosphate hydrolases"/>
    <property type="match status" value="1"/>
</dbReference>
<accession>A0A1N7JXC8</accession>
<dbReference type="InterPro" id="IPR027417">
    <property type="entry name" value="P-loop_NTPase"/>
</dbReference>
<gene>
    <name evidence="2" type="ORF">SAMN05421686_102235</name>
</gene>
<dbReference type="OrthoDB" id="88903at2"/>
<reference evidence="3" key="1">
    <citation type="submission" date="2017-01" db="EMBL/GenBank/DDBJ databases">
        <authorList>
            <person name="Varghese N."/>
            <person name="Submissions S."/>
        </authorList>
    </citation>
    <scope>NUCLEOTIDE SEQUENCE [LARGE SCALE GENOMIC DNA]</scope>
    <source>
        <strain evidence="3">DSM 24913</strain>
    </source>
</reference>
<organism evidence="2 3">
    <name type="scientific">Thalassolituus maritimus</name>
    <dbReference type="NCBI Taxonomy" id="484498"/>
    <lineage>
        <taxon>Bacteria</taxon>
        <taxon>Pseudomonadati</taxon>
        <taxon>Pseudomonadota</taxon>
        <taxon>Gammaproteobacteria</taxon>
        <taxon>Oceanospirillales</taxon>
        <taxon>Oceanospirillaceae</taxon>
        <taxon>Thalassolituus</taxon>
    </lineage>
</organism>
<keyword evidence="3" id="KW-1185">Reference proteome</keyword>
<dbReference type="Proteomes" id="UP000185639">
    <property type="component" value="Unassembled WGS sequence"/>
</dbReference>
<dbReference type="Pfam" id="PF07693">
    <property type="entry name" value="KAP_NTPase"/>
    <property type="match status" value="1"/>
</dbReference>
<dbReference type="STRING" id="484498.SAMN05421686_102235"/>
<dbReference type="RefSeq" id="WP_076514374.1">
    <property type="nucleotide sequence ID" value="NZ_FTOH01000002.1"/>
</dbReference>
<evidence type="ECO:0000259" key="1">
    <source>
        <dbReference type="Pfam" id="PF07693"/>
    </source>
</evidence>
<evidence type="ECO:0000313" key="2">
    <source>
        <dbReference type="EMBL" id="SIS54012.1"/>
    </source>
</evidence>
<sequence length="509" mass="58728">MNFYWAKDTTYLDTRLDADQLDRAKYAEFLTNYLESFSGSSQVFNLNAEWGAGKTYFLKRWCQSISDVHPATYIDAWRNDFSDDPLLTVVGEILKTLEKYPNTKVEKNRATALRTTGRFLKQATPALIKGVVRTYSGFDTDGFKLEDFDDFSEKLMSAALSDHSKKSKDLEDFKKVIKAWLKEATASGRSQLPMFIFIDELDRCRPTYAIELLEMVKHLFDIPGLVFVIATNTEQLQHSIKAVYGQDFDANRYLKRFFNRGFTLKKPRLSDYIRSRRSFYAVASGFHTALMRTGDGAICMQTEDDISDSLGSIAEFFQFDLRTTEQWLTQLYASFLEEKNKNKYFWLCLAVMSAIKLHDENSYQQLFHKSYQHKWNDKPGLEVVRSTYSDLQVAAGDSLKKIEFSVTPKHLGSQEFDNGTEFDGTLEYKCEVSVLAFIIQLVSFFDERQSFNKHSSIAEQAADVYRRNEVDTWARKSFCVNLAMDYFESQIGTKKINYCSLVELASDLE</sequence>
<dbReference type="AlphaFoldDB" id="A0A1N7JXC8"/>
<dbReference type="EMBL" id="FTOH01000002">
    <property type="protein sequence ID" value="SIS54012.1"/>
    <property type="molecule type" value="Genomic_DNA"/>
</dbReference>
<protein>
    <submittedName>
        <fullName evidence="2">KAP family P-loop domain-containing protein</fullName>
    </submittedName>
</protein>
<evidence type="ECO:0000313" key="3">
    <source>
        <dbReference type="Proteomes" id="UP000185639"/>
    </source>
</evidence>